<evidence type="ECO:0000313" key="5">
    <source>
        <dbReference type="EMBL" id="KTD51838.1"/>
    </source>
</evidence>
<dbReference type="STRING" id="45073.Lqui_0682"/>
<dbReference type="PANTHER" id="PTHR35936:SF19">
    <property type="entry name" value="AMINO-ACID-BINDING PROTEIN YXEM-RELATED"/>
    <property type="match status" value="1"/>
</dbReference>
<dbReference type="PATRIC" id="fig|45073.5.peg.719"/>
<reference evidence="5 6" key="1">
    <citation type="submission" date="2015-11" db="EMBL/GenBank/DDBJ databases">
        <title>Genomic analysis of 38 Legionella species identifies large and diverse effector repertoires.</title>
        <authorList>
            <person name="Burstein D."/>
            <person name="Amaro F."/>
            <person name="Zusman T."/>
            <person name="Lifshitz Z."/>
            <person name="Cohen O."/>
            <person name="Gilbert J.A."/>
            <person name="Pupko T."/>
            <person name="Shuman H.A."/>
            <person name="Segal G."/>
        </authorList>
    </citation>
    <scope>NUCLEOTIDE SEQUENCE [LARGE SCALE GENOMIC DNA]</scope>
    <source>
        <strain evidence="5 6">CDC#1442-AUS-E</strain>
    </source>
</reference>
<feature type="chain" id="PRO_5006917268" evidence="3">
    <location>
        <begin position="19"/>
        <end position="241"/>
    </location>
</feature>
<dbReference type="Gene3D" id="3.40.190.10">
    <property type="entry name" value="Periplasmic binding protein-like II"/>
    <property type="match status" value="2"/>
</dbReference>
<keyword evidence="6" id="KW-1185">Reference proteome</keyword>
<organism evidence="5 6">
    <name type="scientific">Legionella quinlivanii</name>
    <dbReference type="NCBI Taxonomy" id="45073"/>
    <lineage>
        <taxon>Bacteria</taxon>
        <taxon>Pseudomonadati</taxon>
        <taxon>Pseudomonadota</taxon>
        <taxon>Gammaproteobacteria</taxon>
        <taxon>Legionellales</taxon>
        <taxon>Legionellaceae</taxon>
        <taxon>Legionella</taxon>
    </lineage>
</organism>
<evidence type="ECO:0000256" key="1">
    <source>
        <dbReference type="ARBA" id="ARBA00010333"/>
    </source>
</evidence>
<feature type="domain" description="Solute-binding protein family 3/N-terminal" evidence="4">
    <location>
        <begin position="20"/>
        <end position="240"/>
    </location>
</feature>
<dbReference type="SUPFAM" id="SSF53850">
    <property type="entry name" value="Periplasmic binding protein-like II"/>
    <property type="match status" value="1"/>
</dbReference>
<dbReference type="Proteomes" id="UP000054618">
    <property type="component" value="Unassembled WGS sequence"/>
</dbReference>
<comment type="similarity">
    <text evidence="1">Belongs to the bacterial solute-binding protein 3 family.</text>
</comment>
<dbReference type="RefSeq" id="WP_058506785.1">
    <property type="nucleotide sequence ID" value="NZ_CAAAIK010000011.1"/>
</dbReference>
<dbReference type="CDD" id="cd13622">
    <property type="entry name" value="PBP2_Arg_3"/>
    <property type="match status" value="1"/>
</dbReference>
<dbReference type="AlphaFoldDB" id="A0A0W0Y5H1"/>
<evidence type="ECO:0000256" key="3">
    <source>
        <dbReference type="SAM" id="SignalP"/>
    </source>
</evidence>
<sequence>MKKLALGVLLLLSSVLHAETLTVGTLPYAPPFEMAADKSNHFFGFDIDIMEEVCRRIQADCQFIPMTFEQLMVKTYSGDINLSIAAITITDDRKESYLFSLPYLPSSGQLLTSSKSPINAFNDLAGKKVGSEKGTIFKEMLLDKFNSNIQIIEYSTQPEIFQALNNNEIDALILDEGSSKYWSANGDFKLIGSEMKIGIGYGIMANKNEQALVDRINKALLSMENDGTYVKIYSQYFDQTQ</sequence>
<proteinExistence type="inferred from homology"/>
<feature type="signal peptide" evidence="3">
    <location>
        <begin position="1"/>
        <end position="18"/>
    </location>
</feature>
<name>A0A0W0Y5H1_9GAMM</name>
<evidence type="ECO:0000256" key="2">
    <source>
        <dbReference type="ARBA" id="ARBA00022729"/>
    </source>
</evidence>
<keyword evidence="2 3" id="KW-0732">Signal</keyword>
<evidence type="ECO:0000259" key="4">
    <source>
        <dbReference type="SMART" id="SM00062"/>
    </source>
</evidence>
<evidence type="ECO:0000313" key="6">
    <source>
        <dbReference type="Proteomes" id="UP000054618"/>
    </source>
</evidence>
<dbReference type="SMART" id="SM00062">
    <property type="entry name" value="PBPb"/>
    <property type="match status" value="1"/>
</dbReference>
<gene>
    <name evidence="5" type="primary">artJ</name>
    <name evidence="5" type="ORF">Lqui_0682</name>
</gene>
<protein>
    <submittedName>
        <fullName evidence="5">Arginine ABC transporter substrate-binding protein</fullName>
    </submittedName>
</protein>
<dbReference type="OrthoDB" id="9768183at2"/>
<accession>A0A0W0Y5H1</accession>
<dbReference type="PANTHER" id="PTHR35936">
    <property type="entry name" value="MEMBRANE-BOUND LYTIC MUREIN TRANSGLYCOSYLASE F"/>
    <property type="match status" value="1"/>
</dbReference>
<comment type="caution">
    <text evidence="5">The sequence shown here is derived from an EMBL/GenBank/DDBJ whole genome shotgun (WGS) entry which is preliminary data.</text>
</comment>
<dbReference type="Pfam" id="PF00497">
    <property type="entry name" value="SBP_bac_3"/>
    <property type="match status" value="1"/>
</dbReference>
<dbReference type="EMBL" id="LNYS01000006">
    <property type="protein sequence ID" value="KTD51838.1"/>
    <property type="molecule type" value="Genomic_DNA"/>
</dbReference>
<dbReference type="InterPro" id="IPR001638">
    <property type="entry name" value="Solute-binding_3/MltF_N"/>
</dbReference>